<protein>
    <recommendedName>
        <fullName evidence="3">Type II toxin-antitoxin system HicB family antitoxin</fullName>
    </recommendedName>
</protein>
<dbReference type="InterPro" id="IPR035069">
    <property type="entry name" value="TTHA1013/TTHA0281-like"/>
</dbReference>
<name>A0A940WPH2_9ACTN</name>
<evidence type="ECO:0000313" key="2">
    <source>
        <dbReference type="Proteomes" id="UP000674234"/>
    </source>
</evidence>
<dbReference type="Gene3D" id="3.30.160.250">
    <property type="match status" value="1"/>
</dbReference>
<accession>A0A940WPH2</accession>
<proteinExistence type="predicted"/>
<keyword evidence="2" id="KW-1185">Reference proteome</keyword>
<organism evidence="1 2">
    <name type="scientific">Microbispora oryzae</name>
    <dbReference type="NCBI Taxonomy" id="2806554"/>
    <lineage>
        <taxon>Bacteria</taxon>
        <taxon>Bacillati</taxon>
        <taxon>Actinomycetota</taxon>
        <taxon>Actinomycetes</taxon>
        <taxon>Streptosporangiales</taxon>
        <taxon>Streptosporangiaceae</taxon>
        <taxon>Microbispora</taxon>
    </lineage>
</organism>
<dbReference type="RefSeq" id="WP_210158149.1">
    <property type="nucleotide sequence ID" value="NZ_JAFCNB010000015.1"/>
</dbReference>
<dbReference type="EMBL" id="JAFCNB010000015">
    <property type="protein sequence ID" value="MBP2706863.1"/>
    <property type="molecule type" value="Genomic_DNA"/>
</dbReference>
<sequence length="74" mass="8422">MGRTMRFTATVTKEGDGRYRARCVQVEAACQGHTVDEALTRLRLELERYFRHNPLPSVPPEQPVIVPIEIDMPA</sequence>
<reference evidence="1" key="1">
    <citation type="submission" date="2021-02" db="EMBL/GenBank/DDBJ databases">
        <title>Draft genome sequence of Microbispora sp. RL4-1S isolated from rice leaves in Thailand.</title>
        <authorList>
            <person name="Muangham S."/>
            <person name="Duangmal K."/>
        </authorList>
    </citation>
    <scope>NUCLEOTIDE SEQUENCE</scope>
    <source>
        <strain evidence="1">RL4-1S</strain>
    </source>
</reference>
<dbReference type="SUPFAM" id="SSF143100">
    <property type="entry name" value="TTHA1013/TTHA0281-like"/>
    <property type="match status" value="1"/>
</dbReference>
<dbReference type="AlphaFoldDB" id="A0A940WPH2"/>
<comment type="caution">
    <text evidence="1">The sequence shown here is derived from an EMBL/GenBank/DDBJ whole genome shotgun (WGS) entry which is preliminary data.</text>
</comment>
<dbReference type="Proteomes" id="UP000674234">
    <property type="component" value="Unassembled WGS sequence"/>
</dbReference>
<gene>
    <name evidence="1" type="ORF">JOL79_23940</name>
</gene>
<evidence type="ECO:0000313" key="1">
    <source>
        <dbReference type="EMBL" id="MBP2706863.1"/>
    </source>
</evidence>
<evidence type="ECO:0008006" key="3">
    <source>
        <dbReference type="Google" id="ProtNLM"/>
    </source>
</evidence>